<dbReference type="AlphaFoldDB" id="A0ABD2ZKJ7"/>
<gene>
    <name evidence="1" type="ORF">ACH5RR_017667</name>
</gene>
<protein>
    <recommendedName>
        <fullName evidence="3">Copia protein</fullName>
    </recommendedName>
</protein>
<dbReference type="PANTHER" id="PTHR11439">
    <property type="entry name" value="GAG-POL-RELATED RETROTRANSPOSON"/>
    <property type="match status" value="1"/>
</dbReference>
<dbReference type="EMBL" id="JBJUIK010000008">
    <property type="protein sequence ID" value="KAL3519518.1"/>
    <property type="molecule type" value="Genomic_DNA"/>
</dbReference>
<evidence type="ECO:0000313" key="1">
    <source>
        <dbReference type="EMBL" id="KAL3519518.1"/>
    </source>
</evidence>
<comment type="caution">
    <text evidence="1">The sequence shown here is derived from an EMBL/GenBank/DDBJ whole genome shotgun (WGS) entry which is preliminary data.</text>
</comment>
<evidence type="ECO:0000313" key="2">
    <source>
        <dbReference type="Proteomes" id="UP001630127"/>
    </source>
</evidence>
<dbReference type="PANTHER" id="PTHR11439:SF517">
    <property type="entry name" value="CYSTEINE-RICH RLK (RECEPTOR-LIKE PROTEIN KINASE) 8"/>
    <property type="match status" value="1"/>
</dbReference>
<accession>A0ABD2ZKJ7</accession>
<keyword evidence="2" id="KW-1185">Reference proteome</keyword>
<evidence type="ECO:0008006" key="3">
    <source>
        <dbReference type="Google" id="ProtNLM"/>
    </source>
</evidence>
<reference evidence="1 2" key="1">
    <citation type="submission" date="2024-11" db="EMBL/GenBank/DDBJ databases">
        <title>A near-complete genome assembly of Cinchona calisaya.</title>
        <authorList>
            <person name="Lian D.C."/>
            <person name="Zhao X.W."/>
            <person name="Wei L."/>
        </authorList>
    </citation>
    <scope>NUCLEOTIDE SEQUENCE [LARGE SCALE GENOMIC DNA]</scope>
    <source>
        <tissue evidence="1">Nenye</tissue>
    </source>
</reference>
<sequence length="135" mass="15326">MMGSGAISWSSRKQSIVTLSTTKAEFIAAMACACHAIWLLKVLEKIHFQQKRSIPIYRDNNSAIKLSKNSFLRGRSKHIDVKFHFPKDLTKDGVIDLIYCRSENQVADIFTKFLKLASFVKFKKLLGACTLEDQV</sequence>
<name>A0ABD2ZKJ7_9GENT</name>
<dbReference type="Proteomes" id="UP001630127">
    <property type="component" value="Unassembled WGS sequence"/>
</dbReference>
<proteinExistence type="predicted"/>
<organism evidence="1 2">
    <name type="scientific">Cinchona calisaya</name>
    <dbReference type="NCBI Taxonomy" id="153742"/>
    <lineage>
        <taxon>Eukaryota</taxon>
        <taxon>Viridiplantae</taxon>
        <taxon>Streptophyta</taxon>
        <taxon>Embryophyta</taxon>
        <taxon>Tracheophyta</taxon>
        <taxon>Spermatophyta</taxon>
        <taxon>Magnoliopsida</taxon>
        <taxon>eudicotyledons</taxon>
        <taxon>Gunneridae</taxon>
        <taxon>Pentapetalae</taxon>
        <taxon>asterids</taxon>
        <taxon>lamiids</taxon>
        <taxon>Gentianales</taxon>
        <taxon>Rubiaceae</taxon>
        <taxon>Cinchonoideae</taxon>
        <taxon>Cinchoneae</taxon>
        <taxon>Cinchona</taxon>
    </lineage>
</organism>
<dbReference type="CDD" id="cd09272">
    <property type="entry name" value="RNase_HI_RT_Ty1"/>
    <property type="match status" value="1"/>
</dbReference>